<accession>Q6UYE6</accession>
<keyword evidence="2" id="KW-1185">Reference proteome</keyword>
<proteinExistence type="predicted"/>
<sequence length="97" mass="10809">MSNHFVPKLRVKKQSNGAVRVTVDVKMLEAGGHEILWNCAVMQRMRESGVPIMGLISIQGVRHGCLVQTYDECFMEHVYEWTPGPDSPKEVDPAAGL</sequence>
<dbReference type="KEGG" id="vg:2559606"/>
<evidence type="ECO:0000313" key="2">
    <source>
        <dbReference type="Proteomes" id="UP000002549"/>
    </source>
</evidence>
<name>Q6UYE6_9CAUD</name>
<dbReference type="RefSeq" id="NP_919028.2">
    <property type="nucleotide sequence ID" value="NC_005091.2"/>
</dbReference>
<protein>
    <submittedName>
        <fullName evidence="1">Uncharacterized protein</fullName>
    </submittedName>
</protein>
<gene>
    <name evidence="1" type="ORF">Nazgul19</name>
</gene>
<dbReference type="EMBL" id="AY357582">
    <property type="protein sequence ID" value="AAQ63395.2"/>
    <property type="molecule type" value="Genomic_DNA"/>
</dbReference>
<dbReference type="Proteomes" id="UP000002549">
    <property type="component" value="Segment"/>
</dbReference>
<dbReference type="OrthoDB" id="40592at10239"/>
<dbReference type="GeneID" id="2559606"/>
<organism evidence="1 2">
    <name type="scientific">Burkholderia phage BcepNazgul</name>
    <dbReference type="NCBI Taxonomy" id="242861"/>
    <lineage>
        <taxon>Viruses</taxon>
        <taxon>Duplodnaviria</taxon>
        <taxon>Heunggongvirae</taxon>
        <taxon>Uroviricota</taxon>
        <taxon>Caudoviricetes</taxon>
        <taxon>Casjensviridae</taxon>
        <taxon>Nazgulvirus</taxon>
        <taxon>Nazgulvirus bcepnazgul</taxon>
        <taxon>Burkholderia virus BcepNazgul</taxon>
    </lineage>
</organism>
<evidence type="ECO:0000313" key="1">
    <source>
        <dbReference type="EMBL" id="AAQ63395.2"/>
    </source>
</evidence>
<reference evidence="1" key="1">
    <citation type="submission" date="2006-02" db="EMBL/GenBank/DDBJ databases">
        <title>Complete nucleotide sequence of BcepNazgul, a novel soil phage of Burkholderia cepacia genomovar VII.</title>
        <authorList>
            <person name="Summer E.J."/>
            <person name="Peek M.L."/>
            <person name="Haliburton J.R."/>
            <person name="Hall E."/>
            <person name="Heusinkveld K."/>
            <person name="Simser J."/>
            <person name="No E.G."/>
            <person name="Gonzalez C.F."/>
            <person name="Young R.F."/>
        </authorList>
    </citation>
    <scope>NUCLEOTIDE SEQUENCE [LARGE SCALE GENOMIC DNA]</scope>
</reference>